<name>A0A0A8YEW3_ARUDO</name>
<reference evidence="1" key="2">
    <citation type="journal article" date="2015" name="Data Brief">
        <title>Shoot transcriptome of the giant reed, Arundo donax.</title>
        <authorList>
            <person name="Barrero R.A."/>
            <person name="Guerrero F.D."/>
            <person name="Moolhuijzen P."/>
            <person name="Goolsby J.A."/>
            <person name="Tidwell J."/>
            <person name="Bellgard S.E."/>
            <person name="Bellgard M.I."/>
        </authorList>
    </citation>
    <scope>NUCLEOTIDE SEQUENCE</scope>
    <source>
        <tissue evidence="1">Shoot tissue taken approximately 20 cm above the soil surface</tissue>
    </source>
</reference>
<protein>
    <submittedName>
        <fullName evidence="1">Uncharacterized protein</fullName>
    </submittedName>
</protein>
<accession>A0A0A8YEW3</accession>
<dbReference type="EMBL" id="GBRH01276193">
    <property type="protein sequence ID" value="JAD21702.1"/>
    <property type="molecule type" value="Transcribed_RNA"/>
</dbReference>
<evidence type="ECO:0000313" key="1">
    <source>
        <dbReference type="EMBL" id="JAD21702.1"/>
    </source>
</evidence>
<proteinExistence type="predicted"/>
<reference evidence="1" key="1">
    <citation type="submission" date="2014-09" db="EMBL/GenBank/DDBJ databases">
        <authorList>
            <person name="Magalhaes I.L.F."/>
            <person name="Oliveira U."/>
            <person name="Santos F.R."/>
            <person name="Vidigal T.H.D.A."/>
            <person name="Brescovit A.D."/>
            <person name="Santos A.J."/>
        </authorList>
    </citation>
    <scope>NUCLEOTIDE SEQUENCE</scope>
    <source>
        <tissue evidence="1">Shoot tissue taken approximately 20 cm above the soil surface</tissue>
    </source>
</reference>
<organism evidence="1">
    <name type="scientific">Arundo donax</name>
    <name type="common">Giant reed</name>
    <name type="synonym">Donax arundinaceus</name>
    <dbReference type="NCBI Taxonomy" id="35708"/>
    <lineage>
        <taxon>Eukaryota</taxon>
        <taxon>Viridiplantae</taxon>
        <taxon>Streptophyta</taxon>
        <taxon>Embryophyta</taxon>
        <taxon>Tracheophyta</taxon>
        <taxon>Spermatophyta</taxon>
        <taxon>Magnoliopsida</taxon>
        <taxon>Liliopsida</taxon>
        <taxon>Poales</taxon>
        <taxon>Poaceae</taxon>
        <taxon>PACMAD clade</taxon>
        <taxon>Arundinoideae</taxon>
        <taxon>Arundineae</taxon>
        <taxon>Arundo</taxon>
    </lineage>
</organism>
<sequence length="38" mass="4258">METTALHLTLKEKVRTMGFPNGMQAQTPSDGFLRLCSF</sequence>
<dbReference type="AlphaFoldDB" id="A0A0A8YEW3"/>